<reference evidence="1 2" key="1">
    <citation type="submission" date="2015-11" db="EMBL/GenBank/DDBJ databases">
        <title>Sequence of Pedobacter ginsenosidimutans.</title>
        <authorList>
            <person name="Carson E."/>
            <person name="Keyser V."/>
            <person name="Newman J."/>
            <person name="Miller J."/>
        </authorList>
    </citation>
    <scope>NUCLEOTIDE SEQUENCE [LARGE SCALE GENOMIC DNA]</scope>
    <source>
        <strain evidence="1 2">KACC 14530</strain>
    </source>
</reference>
<accession>A0A0T5VRR6</accession>
<dbReference type="Proteomes" id="UP000051950">
    <property type="component" value="Unassembled WGS sequence"/>
</dbReference>
<organism evidence="1 2">
    <name type="scientific">Pedobacter ginsenosidimutans</name>
    <dbReference type="NCBI Taxonomy" id="687842"/>
    <lineage>
        <taxon>Bacteria</taxon>
        <taxon>Pseudomonadati</taxon>
        <taxon>Bacteroidota</taxon>
        <taxon>Sphingobacteriia</taxon>
        <taxon>Sphingobacteriales</taxon>
        <taxon>Sphingobacteriaceae</taxon>
        <taxon>Pedobacter</taxon>
    </lineage>
</organism>
<protein>
    <submittedName>
        <fullName evidence="1">Uncharacterized protein</fullName>
    </submittedName>
</protein>
<gene>
    <name evidence="1" type="ORF">ASU31_10380</name>
</gene>
<dbReference type="CDD" id="cd22893">
    <property type="entry name" value="PlcA-like"/>
    <property type="match status" value="1"/>
</dbReference>
<sequence>MPFPGSAYLYGEHKKIGDAAFTKFKLACANLPNGRFFFDALLDGTGSFENFGFLSDGGNPISYGVLNGLNGDHEVDPLLLKEHLRNRESVIQKIIAMHQSYIDQGQFAAPDGKLVALNMRYALLAVVNMAHFYLYGKDLRSQIAAFNPAWIKDAQDESKVAAVFRKLEKTNALTMYVTVHLVAMDLAAQAGKIKEANPMQAKLLLQQAILFNSFADHFLEDAFSSGHLVVNRSPLASFTNNKALHDFYSMKGSMVVNRGGEVWKAYGDGSLAKSGTERVVEAVELSLSEVFEAYSGKVIKQTDSDSLLEFIKPLSLIPIPYNTDLDKVLPDSLITKDARNASQLLPERNFIRSRIGNSIVFGFNTRAFRSNYLQSGEFRLKFGLFSKRYEYNASGTKKGMLDYFNGYTLSYGFGNIGRFGSEQPRERVHLLKGGIRSNYDWWISDTRFLGFTSYLEGGLEFTGGKTKPVFVPSAGVQLGPLLKVNYYNMPLWLRIPAQLVLPLEVRIGSVIGNGKPAMFSGLDLNYVF</sequence>
<comment type="caution">
    <text evidence="1">The sequence shown here is derived from an EMBL/GenBank/DDBJ whole genome shotgun (WGS) entry which is preliminary data.</text>
</comment>
<dbReference type="InterPro" id="IPR049756">
    <property type="entry name" value="PlcA-like_dom"/>
</dbReference>
<proteinExistence type="predicted"/>
<evidence type="ECO:0000313" key="2">
    <source>
        <dbReference type="Proteomes" id="UP000051950"/>
    </source>
</evidence>
<dbReference type="EMBL" id="LMZQ01000006">
    <property type="protein sequence ID" value="KRT15909.1"/>
    <property type="molecule type" value="Genomic_DNA"/>
</dbReference>
<keyword evidence="2" id="KW-1185">Reference proteome</keyword>
<evidence type="ECO:0000313" key="1">
    <source>
        <dbReference type="EMBL" id="KRT15909.1"/>
    </source>
</evidence>
<dbReference type="AlphaFoldDB" id="A0A0T5VRR6"/>
<name>A0A0T5VRR6_9SPHI</name>